<evidence type="ECO:0000313" key="7">
    <source>
        <dbReference type="EMBL" id="KAK8858171.1"/>
    </source>
</evidence>
<dbReference type="InterPro" id="IPR036743">
    <property type="entry name" value="ARPC5_sf"/>
</dbReference>
<dbReference type="SUPFAM" id="SSF69103">
    <property type="entry name" value="Arp2/3 complex 16 kDa subunit ARPC5"/>
    <property type="match status" value="1"/>
</dbReference>
<dbReference type="EMBL" id="JAPFFF010000019">
    <property type="protein sequence ID" value="KAK8858171.1"/>
    <property type="molecule type" value="Genomic_DNA"/>
</dbReference>
<evidence type="ECO:0000256" key="1">
    <source>
        <dbReference type="ARBA" id="ARBA00004245"/>
    </source>
</evidence>
<feature type="compositionally biased region" description="Basic and acidic residues" evidence="6">
    <location>
        <begin position="8"/>
        <end position="20"/>
    </location>
</feature>
<evidence type="ECO:0000256" key="5">
    <source>
        <dbReference type="RuleBase" id="RU004301"/>
    </source>
</evidence>
<dbReference type="InterPro" id="IPR006789">
    <property type="entry name" value="ARPC5"/>
</dbReference>
<comment type="caution">
    <text evidence="7">The sequence shown here is derived from an EMBL/GenBank/DDBJ whole genome shotgun (WGS) entry which is preliminary data.</text>
</comment>
<protein>
    <recommendedName>
        <fullName evidence="5">Actin-related protein 2/3 complex subunit 5</fullName>
    </recommendedName>
</protein>
<evidence type="ECO:0000256" key="2">
    <source>
        <dbReference type="ARBA" id="ARBA00006084"/>
    </source>
</evidence>
<gene>
    <name evidence="7" type="ORF">M9Y10_013272</name>
</gene>
<dbReference type="PANTHER" id="PTHR12644">
    <property type="entry name" value="ARP2/3 COMPLEX 16 KD SUBUNIT P16-ARC"/>
    <property type="match status" value="1"/>
</dbReference>
<comment type="similarity">
    <text evidence="2 5">Belongs to the ARPC5 family.</text>
</comment>
<keyword evidence="4 5" id="KW-0206">Cytoskeleton</keyword>
<dbReference type="Gene3D" id="1.25.40.190">
    <property type="entry name" value="Actin-related protein 2/3 complex subunit 5"/>
    <property type="match status" value="1"/>
</dbReference>
<evidence type="ECO:0000256" key="6">
    <source>
        <dbReference type="SAM" id="MobiDB-lite"/>
    </source>
</evidence>
<name>A0ABR2I6Y7_9EUKA</name>
<reference evidence="7 8" key="1">
    <citation type="submission" date="2024-04" db="EMBL/GenBank/DDBJ databases">
        <title>Tritrichomonas musculus Genome.</title>
        <authorList>
            <person name="Alves-Ferreira E."/>
            <person name="Grigg M."/>
            <person name="Lorenzi H."/>
            <person name="Galac M."/>
        </authorList>
    </citation>
    <scope>NUCLEOTIDE SEQUENCE [LARGE SCALE GENOMIC DNA]</scope>
    <source>
        <strain evidence="7 8">EAF2021</strain>
    </source>
</reference>
<feature type="region of interest" description="Disordered" evidence="6">
    <location>
        <begin position="1"/>
        <end position="21"/>
    </location>
</feature>
<keyword evidence="3" id="KW-0963">Cytoplasm</keyword>
<comment type="function">
    <text evidence="5">Functions as component of the Arp2/3 complex which is involved in regulation of actin polymerization and together with an activating nucleation-promoting factor (NPF) mediates the formation of branched actin networks. Arp2/3 complex plays a critical role in the control of cell morphogenesis via the modulation of cell polarity development.</text>
</comment>
<comment type="subcellular location">
    <subcellularLocation>
        <location evidence="1">Cytoplasm</location>
        <location evidence="1">Cytoskeleton</location>
    </subcellularLocation>
</comment>
<accession>A0ABR2I6Y7</accession>
<proteinExistence type="inferred from homology"/>
<keyword evidence="8" id="KW-1185">Reference proteome</keyword>
<dbReference type="Pfam" id="PF04699">
    <property type="entry name" value="P16-Arc"/>
    <property type="match status" value="1"/>
</dbReference>
<organism evidence="7 8">
    <name type="scientific">Tritrichomonas musculus</name>
    <dbReference type="NCBI Taxonomy" id="1915356"/>
    <lineage>
        <taxon>Eukaryota</taxon>
        <taxon>Metamonada</taxon>
        <taxon>Parabasalia</taxon>
        <taxon>Tritrichomonadida</taxon>
        <taxon>Tritrichomonadidae</taxon>
        <taxon>Tritrichomonas</taxon>
    </lineage>
</organism>
<sequence length="156" mass="17285">MSSYADSLKQRKDDALKDVKSNPTAALKAALKDLPVRDKNVGKKPEKGDKKAKKEYEKLLVQARAAAAECVLSVLCAVDNAKLENAIKGLDDDERDTLMKYVYRGFSERSEVEEKGVKKQKATYDCNILLKAHEIIIKIAGGNGPIIRTIHTRLEA</sequence>
<evidence type="ECO:0000256" key="3">
    <source>
        <dbReference type="ARBA" id="ARBA00022490"/>
    </source>
</evidence>
<evidence type="ECO:0000256" key="4">
    <source>
        <dbReference type="ARBA" id="ARBA00023212"/>
    </source>
</evidence>
<dbReference type="Proteomes" id="UP001470230">
    <property type="component" value="Unassembled WGS sequence"/>
</dbReference>
<evidence type="ECO:0000313" key="8">
    <source>
        <dbReference type="Proteomes" id="UP001470230"/>
    </source>
</evidence>